<dbReference type="PANTHER" id="PTHR16305">
    <property type="entry name" value="TESTICULAR SOLUBLE ADENYLYL CYCLASE"/>
    <property type="match status" value="1"/>
</dbReference>
<dbReference type="InterPro" id="IPR036388">
    <property type="entry name" value="WH-like_DNA-bd_sf"/>
</dbReference>
<dbReference type="InterPro" id="IPR000792">
    <property type="entry name" value="Tscrpt_reg_LuxR_C"/>
</dbReference>
<accession>A0ABS1LYY6</accession>
<proteinExistence type="predicted"/>
<gene>
    <name evidence="5" type="ORF">JK358_03595</name>
</gene>
<dbReference type="InterPro" id="IPR041664">
    <property type="entry name" value="AAA_16"/>
</dbReference>
<dbReference type="InterPro" id="IPR016032">
    <property type="entry name" value="Sig_transdc_resp-reg_C-effctor"/>
</dbReference>
<dbReference type="PRINTS" id="PR00038">
    <property type="entry name" value="HTHLUXR"/>
</dbReference>
<dbReference type="RefSeq" id="WP_201943427.1">
    <property type="nucleotide sequence ID" value="NZ_JAERRJ010000001.1"/>
</dbReference>
<dbReference type="SUPFAM" id="SSF46894">
    <property type="entry name" value="C-terminal effector domain of the bipartite response regulators"/>
    <property type="match status" value="1"/>
</dbReference>
<feature type="region of interest" description="Disordered" evidence="3">
    <location>
        <begin position="642"/>
        <end position="744"/>
    </location>
</feature>
<keyword evidence="1" id="KW-0547">Nucleotide-binding</keyword>
<dbReference type="Gene3D" id="1.10.10.10">
    <property type="entry name" value="Winged helix-like DNA-binding domain superfamily/Winged helix DNA-binding domain"/>
    <property type="match status" value="1"/>
</dbReference>
<evidence type="ECO:0000256" key="2">
    <source>
        <dbReference type="ARBA" id="ARBA00022840"/>
    </source>
</evidence>
<dbReference type="PROSITE" id="PS00622">
    <property type="entry name" value="HTH_LUXR_1"/>
    <property type="match status" value="1"/>
</dbReference>
<sequence>MFYGRAAEISALDELLNRAAAGRSGALVLRGEAGIGKTALLSRTAEAAAAAGFRVLRGTGTEAESTLPYAGLHLLLGRERARLTALPPAQADALHAAFSSGAGQGNSFLVGAATLTLLADLAEEQPLLCLIDDAQWIDPATLDAILFAARRLDAERIALVFAARDDATPELRHLDAPELHLAGLSEHDARTLMTAAHSELPPAAQSWVLRESHGNPLALQVLPTLDRPEHTYSSPYRQPAAAVRIQQAFTAQIARLPHTVRNALLIAATDASGETTVIRTATANLESGTVEHPSVTAADQAAIRATPGPPGRAIDSTTTDGTADSAVRARCETTGENDRADALPDGESPCARMVVVVPSADALARADEAVLAAEQAGLLVLEGDRIRFRHPLMRAAAHEAATPAQRRAAHAALAMTLVESFDDRRAWHLAAAATGPDERAAAALEAAALCARARGGLAETTAAYQRAAALSPVAWDRQRRYAGAAYAASDAGDFDAALEFVQQAMAPTAPDVAMVLPPMPQLGQLTSLQALIERELDRPRDAYRTLTYIGHLLAKTEPDMAGRLLFQAAESAWSAGDLDSVRQTATQTEQLGLAAAPRVRALAEMIDALNLEPGTQQRGAAALRELTAWMESERLHKARLPAATDTAMRSGADSQPGGAAAVRSGADSQPSGAAAVRPDADSQPGGAAAVRPDADSQPSGAAAVRSGADPQPGGAAASHAGSALSPDNRWRVPGHANGVAPHNDPMIGRDVDCLRERVQLVHWHLLMGEMPAARGLAATLEEDCRSIGALGVLAPVLWLRSRVEIILGQLGRADVAASEAMRLAADTGQRVAHSNAAAALALLAALRGDEDACRALVSEPLARGIAPASIHAEAALGLLELATGRPEAAYDRFTTMLAGPNRHGGTASVPDLIEAAHRIGRTEAVRDRLEVYVNWTHHSGHSWALAIGQRCRALLADDDAAGKHFEAALEFHYASSEYLFERARTEVLYGEWLRRRQQRADARRHLRSASEIFERLGARPWAKRAANELRATGETRTTAADTDLLTRLTPQERQTVQLAAEGLSNKDIAAKLFLSPRTVGYHLSNAYPKLGITSRRELAAFRG</sequence>
<feature type="compositionally biased region" description="Low complexity" evidence="3">
    <location>
        <begin position="713"/>
        <end position="725"/>
    </location>
</feature>
<feature type="compositionally biased region" description="Low complexity" evidence="3">
    <location>
        <begin position="315"/>
        <end position="325"/>
    </location>
</feature>
<evidence type="ECO:0000313" key="5">
    <source>
        <dbReference type="EMBL" id="MBL1073469.1"/>
    </source>
</evidence>
<feature type="domain" description="HTH luxR-type" evidence="4">
    <location>
        <begin position="1041"/>
        <end position="1103"/>
    </location>
</feature>
<feature type="region of interest" description="Disordered" evidence="3">
    <location>
        <begin position="306"/>
        <end position="325"/>
    </location>
</feature>
<keyword evidence="2" id="KW-0067">ATP-binding</keyword>
<organism evidence="5 6">
    <name type="scientific">Nocardia acididurans</name>
    <dbReference type="NCBI Taxonomy" id="2802282"/>
    <lineage>
        <taxon>Bacteria</taxon>
        <taxon>Bacillati</taxon>
        <taxon>Actinomycetota</taxon>
        <taxon>Actinomycetes</taxon>
        <taxon>Mycobacteriales</taxon>
        <taxon>Nocardiaceae</taxon>
        <taxon>Nocardia</taxon>
    </lineage>
</organism>
<comment type="caution">
    <text evidence="5">The sequence shown here is derived from an EMBL/GenBank/DDBJ whole genome shotgun (WGS) entry which is preliminary data.</text>
</comment>
<name>A0ABS1LYY6_9NOCA</name>
<reference evidence="5 6" key="1">
    <citation type="submission" date="2021-01" db="EMBL/GenBank/DDBJ databases">
        <title>WGS of actinomycetes isolated from Thailand.</title>
        <authorList>
            <person name="Thawai C."/>
        </authorList>
    </citation>
    <scope>NUCLEOTIDE SEQUENCE [LARGE SCALE GENOMIC DNA]</scope>
    <source>
        <strain evidence="5 6">LPG 2</strain>
    </source>
</reference>
<evidence type="ECO:0000313" key="6">
    <source>
        <dbReference type="Proteomes" id="UP000602198"/>
    </source>
</evidence>
<dbReference type="Gene3D" id="3.40.50.300">
    <property type="entry name" value="P-loop containing nucleotide triphosphate hydrolases"/>
    <property type="match status" value="1"/>
</dbReference>
<dbReference type="Pfam" id="PF13191">
    <property type="entry name" value="AAA_16"/>
    <property type="match status" value="1"/>
</dbReference>
<dbReference type="PROSITE" id="PS50043">
    <property type="entry name" value="HTH_LUXR_2"/>
    <property type="match status" value="1"/>
</dbReference>
<dbReference type="InterPro" id="IPR027417">
    <property type="entry name" value="P-loop_NTPase"/>
</dbReference>
<dbReference type="SUPFAM" id="SSF52540">
    <property type="entry name" value="P-loop containing nucleoside triphosphate hydrolases"/>
    <property type="match status" value="1"/>
</dbReference>
<protein>
    <submittedName>
        <fullName evidence="5">Helix-turn-helix domain-containing protein</fullName>
    </submittedName>
</protein>
<dbReference type="CDD" id="cd06170">
    <property type="entry name" value="LuxR_C_like"/>
    <property type="match status" value="1"/>
</dbReference>
<evidence type="ECO:0000259" key="4">
    <source>
        <dbReference type="PROSITE" id="PS50043"/>
    </source>
</evidence>
<evidence type="ECO:0000256" key="1">
    <source>
        <dbReference type="ARBA" id="ARBA00022741"/>
    </source>
</evidence>
<dbReference type="PANTHER" id="PTHR16305:SF35">
    <property type="entry name" value="TRANSCRIPTIONAL ACTIVATOR DOMAIN"/>
    <property type="match status" value="1"/>
</dbReference>
<dbReference type="EMBL" id="JAERRJ010000001">
    <property type="protein sequence ID" value="MBL1073469.1"/>
    <property type="molecule type" value="Genomic_DNA"/>
</dbReference>
<dbReference type="SMART" id="SM00421">
    <property type="entry name" value="HTH_LUXR"/>
    <property type="match status" value="1"/>
</dbReference>
<dbReference type="Pfam" id="PF00196">
    <property type="entry name" value="GerE"/>
    <property type="match status" value="1"/>
</dbReference>
<evidence type="ECO:0000256" key="3">
    <source>
        <dbReference type="SAM" id="MobiDB-lite"/>
    </source>
</evidence>
<keyword evidence="6" id="KW-1185">Reference proteome</keyword>
<dbReference type="Proteomes" id="UP000602198">
    <property type="component" value="Unassembled WGS sequence"/>
</dbReference>